<protein>
    <recommendedName>
        <fullName evidence="3">Lipoprotein</fullName>
    </recommendedName>
</protein>
<dbReference type="PROSITE" id="PS51257">
    <property type="entry name" value="PROKAR_LIPOPROTEIN"/>
    <property type="match status" value="1"/>
</dbReference>
<keyword evidence="2" id="KW-1185">Reference proteome</keyword>
<dbReference type="OrthoDB" id="9858594at2"/>
<evidence type="ECO:0000313" key="1">
    <source>
        <dbReference type="EMBL" id="RVT96793.1"/>
    </source>
</evidence>
<dbReference type="AlphaFoldDB" id="A0A437MGL4"/>
<reference evidence="1 2" key="1">
    <citation type="submission" date="2019-01" db="EMBL/GenBank/DDBJ databases">
        <authorList>
            <person name="Chen W.-M."/>
        </authorList>
    </citation>
    <scope>NUCLEOTIDE SEQUENCE [LARGE SCALE GENOMIC DNA]</scope>
    <source>
        <strain evidence="1 2">CCP-6</strain>
    </source>
</reference>
<organism evidence="1 2">
    <name type="scientific">Rhodovarius crocodyli</name>
    <dbReference type="NCBI Taxonomy" id="1979269"/>
    <lineage>
        <taxon>Bacteria</taxon>
        <taxon>Pseudomonadati</taxon>
        <taxon>Pseudomonadota</taxon>
        <taxon>Alphaproteobacteria</taxon>
        <taxon>Acetobacterales</taxon>
        <taxon>Roseomonadaceae</taxon>
        <taxon>Rhodovarius</taxon>
    </lineage>
</organism>
<gene>
    <name evidence="1" type="ORF">EOD42_10325</name>
</gene>
<proteinExistence type="predicted"/>
<dbReference type="Proteomes" id="UP000282957">
    <property type="component" value="Unassembled WGS sequence"/>
</dbReference>
<accession>A0A437MGL4</accession>
<evidence type="ECO:0000313" key="2">
    <source>
        <dbReference type="Proteomes" id="UP000282957"/>
    </source>
</evidence>
<sequence>MMRLLPFALLPLLAACATQPRQDACTGEFTVTNQMPRPIEQLYAGGDRDLLDPNVLAPGQTVRLVAPTPRMASLRFVFDDGQAAALNSVDLCVRPRVVVAQSGIVASPAGR</sequence>
<comment type="caution">
    <text evidence="1">The sequence shown here is derived from an EMBL/GenBank/DDBJ whole genome shotgun (WGS) entry which is preliminary data.</text>
</comment>
<evidence type="ECO:0008006" key="3">
    <source>
        <dbReference type="Google" id="ProtNLM"/>
    </source>
</evidence>
<dbReference type="RefSeq" id="WP_127787443.1">
    <property type="nucleotide sequence ID" value="NZ_SACL01000003.1"/>
</dbReference>
<name>A0A437MGL4_9PROT</name>
<dbReference type="EMBL" id="SACL01000003">
    <property type="protein sequence ID" value="RVT96793.1"/>
    <property type="molecule type" value="Genomic_DNA"/>
</dbReference>